<dbReference type="Pfam" id="PF07394">
    <property type="entry name" value="DUF1501"/>
    <property type="match status" value="1"/>
</dbReference>
<name>D2R1E3_PIRSD</name>
<evidence type="ECO:0008006" key="3">
    <source>
        <dbReference type="Google" id="ProtNLM"/>
    </source>
</evidence>
<dbReference type="Gene3D" id="3.40.720.10">
    <property type="entry name" value="Alkaline Phosphatase, subunit A"/>
    <property type="match status" value="1"/>
</dbReference>
<evidence type="ECO:0000313" key="2">
    <source>
        <dbReference type="Proteomes" id="UP000001887"/>
    </source>
</evidence>
<dbReference type="STRING" id="530564.Psta_0232"/>
<dbReference type="InterPro" id="IPR017850">
    <property type="entry name" value="Alkaline_phosphatase_core_sf"/>
</dbReference>
<gene>
    <name evidence="1" type="ordered locus">Psta_0232</name>
</gene>
<organism evidence="1 2">
    <name type="scientific">Pirellula staleyi (strain ATCC 27377 / DSM 6068 / ICPB 4128)</name>
    <name type="common">Pirella staleyi</name>
    <dbReference type="NCBI Taxonomy" id="530564"/>
    <lineage>
        <taxon>Bacteria</taxon>
        <taxon>Pseudomonadati</taxon>
        <taxon>Planctomycetota</taxon>
        <taxon>Planctomycetia</taxon>
        <taxon>Pirellulales</taxon>
        <taxon>Pirellulaceae</taxon>
        <taxon>Pirellula</taxon>
    </lineage>
</organism>
<accession>D2R1E3</accession>
<protein>
    <recommendedName>
        <fullName evidence="3">Sulfatase</fullName>
    </recommendedName>
</protein>
<dbReference type="OrthoDB" id="127333at2"/>
<dbReference type="AlphaFoldDB" id="D2R1E3"/>
<dbReference type="EMBL" id="CP001848">
    <property type="protein sequence ID" value="ADB14928.1"/>
    <property type="molecule type" value="Genomic_DNA"/>
</dbReference>
<dbReference type="PANTHER" id="PTHR43737">
    <property type="entry name" value="BLL7424 PROTEIN"/>
    <property type="match status" value="1"/>
</dbReference>
<dbReference type="PROSITE" id="PS51318">
    <property type="entry name" value="TAT"/>
    <property type="match status" value="1"/>
</dbReference>
<dbReference type="InterPro" id="IPR010869">
    <property type="entry name" value="DUF1501"/>
</dbReference>
<dbReference type="PANTHER" id="PTHR43737:SF1">
    <property type="entry name" value="DUF1501 DOMAIN-CONTAINING PROTEIN"/>
    <property type="match status" value="1"/>
</dbReference>
<dbReference type="SUPFAM" id="SSF53649">
    <property type="entry name" value="Alkaline phosphatase-like"/>
    <property type="match status" value="1"/>
</dbReference>
<evidence type="ECO:0000313" key="1">
    <source>
        <dbReference type="EMBL" id="ADB14928.1"/>
    </source>
</evidence>
<dbReference type="eggNOG" id="COG4102">
    <property type="taxonomic scope" value="Bacteria"/>
</dbReference>
<dbReference type="InterPro" id="IPR006311">
    <property type="entry name" value="TAT_signal"/>
</dbReference>
<dbReference type="HOGENOM" id="CLU_035908_0_0_0"/>
<sequence precursor="true">MFDTPLTRRDMLRTSACGFGYLALSSLMAEANLARATQADANPLLPKQPHFEPKAKRVIFLFMQGGPSHVDMFDYKPALEKDDGKSPGAVGAKGGKSRKLMKSPFKFTPAGSSGLPISELFPNLAKNADDLCILNGLHTDLPNHPQAAVQMHTGSFQFVRPSVGAWVLYGLGTENQELPGFITLNPVSRIGGAQNYGSSFLPAAYQGTRIGGEGESLAKATIPNIASRGLSREQQRKQLDLVQAINRERLSGDTVNPQLEGIIESYELAFRMQSAVPKLMEIDDESQETLDMYGIGNKATDNFARQCLLARRFCEAGVRFVELSHPGWDQHNGLRTRLTANCTAIDQPMHALLEDLKRRDMLKDTLVVWGGEFGRTPHAQNDDGRDHNATGFSMWMAGGGVKGGLRYGATDEHGIAATDDKMHIHDLHATMLHLMGLDHTRLTYRYSGRDFRLTDVHGNIATKIIA</sequence>
<proteinExistence type="predicted"/>
<dbReference type="Proteomes" id="UP000001887">
    <property type="component" value="Chromosome"/>
</dbReference>
<keyword evidence="2" id="KW-1185">Reference proteome</keyword>
<dbReference type="KEGG" id="psl:Psta_0232"/>
<reference evidence="1 2" key="1">
    <citation type="journal article" date="2009" name="Stand. Genomic Sci.">
        <title>Complete genome sequence of Pirellula staleyi type strain (ATCC 27377).</title>
        <authorList>
            <person name="Clum A."/>
            <person name="Tindall B.J."/>
            <person name="Sikorski J."/>
            <person name="Ivanova N."/>
            <person name="Mavrommatis K."/>
            <person name="Lucas S."/>
            <person name="Glavina del Rio T."/>
            <person name="Nolan M."/>
            <person name="Chen F."/>
            <person name="Tice H."/>
            <person name="Pitluck S."/>
            <person name="Cheng J.F."/>
            <person name="Chertkov O."/>
            <person name="Brettin T."/>
            <person name="Han C."/>
            <person name="Detter J.C."/>
            <person name="Kuske C."/>
            <person name="Bruce D."/>
            <person name="Goodwin L."/>
            <person name="Ovchinikova G."/>
            <person name="Pati A."/>
            <person name="Mikhailova N."/>
            <person name="Chen A."/>
            <person name="Palaniappan K."/>
            <person name="Land M."/>
            <person name="Hauser L."/>
            <person name="Chang Y.J."/>
            <person name="Jeffries C.D."/>
            <person name="Chain P."/>
            <person name="Rohde M."/>
            <person name="Goker M."/>
            <person name="Bristow J."/>
            <person name="Eisen J.A."/>
            <person name="Markowitz V."/>
            <person name="Hugenholtz P."/>
            <person name="Kyrpides N.C."/>
            <person name="Klenk H.P."/>
            <person name="Lapidus A."/>
        </authorList>
    </citation>
    <scope>NUCLEOTIDE SEQUENCE [LARGE SCALE GENOMIC DNA]</scope>
    <source>
        <strain evidence="2">ATCC 27377 / DSM 6068 / ICPB 4128</strain>
    </source>
</reference>